<dbReference type="FunFam" id="3.30.1490.100:FF:000004">
    <property type="entry name" value="DNA polymerase IV"/>
    <property type="match status" value="1"/>
</dbReference>
<evidence type="ECO:0000256" key="2">
    <source>
        <dbReference type="ARBA" id="ARBA00010945"/>
    </source>
</evidence>
<evidence type="ECO:0000259" key="17">
    <source>
        <dbReference type="PROSITE" id="PS50173"/>
    </source>
</evidence>
<evidence type="ECO:0000256" key="12">
    <source>
        <dbReference type="ARBA" id="ARBA00022932"/>
    </source>
</evidence>
<evidence type="ECO:0000313" key="18">
    <source>
        <dbReference type="EMBL" id="SDA38463.1"/>
    </source>
</evidence>
<dbReference type="Gene3D" id="3.40.1170.60">
    <property type="match status" value="1"/>
</dbReference>
<comment type="subunit">
    <text evidence="3 16">Monomer.</text>
</comment>
<comment type="subcellular location">
    <subcellularLocation>
        <location evidence="1 16">Cytoplasm</location>
    </subcellularLocation>
</comment>
<dbReference type="NCBIfam" id="NF002677">
    <property type="entry name" value="PRK02406.1"/>
    <property type="match status" value="1"/>
</dbReference>
<dbReference type="InterPro" id="IPR024728">
    <property type="entry name" value="PolY_HhH_motif"/>
</dbReference>
<keyword evidence="19" id="KW-1185">Reference proteome</keyword>
<dbReference type="InterPro" id="IPR022880">
    <property type="entry name" value="DNApol_IV"/>
</dbReference>
<keyword evidence="4 16" id="KW-0515">Mutator protein</keyword>
<keyword evidence="12 16" id="KW-0239">DNA-directed DNA polymerase</keyword>
<dbReference type="InterPro" id="IPR017961">
    <property type="entry name" value="DNA_pol_Y-fam_little_finger"/>
</dbReference>
<evidence type="ECO:0000313" key="19">
    <source>
        <dbReference type="Proteomes" id="UP000199689"/>
    </source>
</evidence>
<gene>
    <name evidence="16" type="primary">dinB</name>
    <name evidence="18" type="ORF">SAMN02910343_00236</name>
</gene>
<dbReference type="InterPro" id="IPR050116">
    <property type="entry name" value="DNA_polymerase-Y"/>
</dbReference>
<keyword evidence="13 16" id="KW-0238">DNA-binding</keyword>
<evidence type="ECO:0000256" key="7">
    <source>
        <dbReference type="ARBA" id="ARBA00022695"/>
    </source>
</evidence>
<keyword evidence="7 16" id="KW-0548">Nucleotidyltransferase</keyword>
<comment type="similarity">
    <text evidence="2 16">Belongs to the DNA polymerase type-Y family.</text>
</comment>
<dbReference type="InterPro" id="IPR036775">
    <property type="entry name" value="DNA_pol_Y-fam_lit_finger_sf"/>
</dbReference>
<evidence type="ECO:0000256" key="4">
    <source>
        <dbReference type="ARBA" id="ARBA00022457"/>
    </source>
</evidence>
<feature type="binding site" evidence="16">
    <location>
        <position position="98"/>
    </location>
    <ligand>
        <name>Mg(2+)</name>
        <dbReference type="ChEBI" id="CHEBI:18420"/>
    </ligand>
</feature>
<dbReference type="EMBL" id="FMXA01000003">
    <property type="protein sequence ID" value="SDA38463.1"/>
    <property type="molecule type" value="Genomic_DNA"/>
</dbReference>
<dbReference type="SUPFAM" id="SSF56672">
    <property type="entry name" value="DNA/RNA polymerases"/>
    <property type="match status" value="1"/>
</dbReference>
<keyword evidence="11 16" id="KW-0460">Magnesium</keyword>
<evidence type="ECO:0000256" key="3">
    <source>
        <dbReference type="ARBA" id="ARBA00011245"/>
    </source>
</evidence>
<dbReference type="SUPFAM" id="SSF100879">
    <property type="entry name" value="Lesion bypass DNA polymerase (Y-family), little finger domain"/>
    <property type="match status" value="1"/>
</dbReference>
<dbReference type="GO" id="GO:0003684">
    <property type="term" value="F:damaged DNA binding"/>
    <property type="evidence" value="ECO:0007669"/>
    <property type="project" value="InterPro"/>
</dbReference>
<proteinExistence type="inferred from homology"/>
<dbReference type="FunFam" id="3.40.1170.60:FF:000001">
    <property type="entry name" value="DNA polymerase IV"/>
    <property type="match status" value="1"/>
</dbReference>
<protein>
    <recommendedName>
        <fullName evidence="16">DNA polymerase IV</fullName>
        <shortName evidence="16">Pol IV</shortName>
        <ecNumber evidence="16">2.7.7.7</ecNumber>
    </recommendedName>
</protein>
<feature type="active site" evidence="16">
    <location>
        <position position="99"/>
    </location>
</feature>
<dbReference type="NCBIfam" id="NF002882">
    <property type="entry name" value="PRK03348.1"/>
    <property type="match status" value="1"/>
</dbReference>
<dbReference type="InterPro" id="IPR043502">
    <property type="entry name" value="DNA/RNA_pol_sf"/>
</dbReference>
<accession>A0A1G5UXW8</accession>
<feature type="site" description="Substrate discrimination" evidence="16">
    <location>
        <position position="9"/>
    </location>
</feature>
<keyword evidence="10 16" id="KW-0227">DNA damage</keyword>
<feature type="binding site" evidence="16">
    <location>
        <position position="4"/>
    </location>
    <ligand>
        <name>Mg(2+)</name>
        <dbReference type="ChEBI" id="CHEBI:18420"/>
    </ligand>
</feature>
<keyword evidence="9 16" id="KW-0479">Metal-binding</keyword>
<evidence type="ECO:0000256" key="1">
    <source>
        <dbReference type="ARBA" id="ARBA00004496"/>
    </source>
</evidence>
<dbReference type="Pfam" id="PF00817">
    <property type="entry name" value="IMS"/>
    <property type="match status" value="1"/>
</dbReference>
<dbReference type="HAMAP" id="MF_01113">
    <property type="entry name" value="DNApol_IV"/>
    <property type="match status" value="1"/>
</dbReference>
<keyword evidence="14 16" id="KW-0234">DNA repair</keyword>
<dbReference type="PANTHER" id="PTHR11076">
    <property type="entry name" value="DNA REPAIR POLYMERASE UMUC / TRANSFERASE FAMILY MEMBER"/>
    <property type="match status" value="1"/>
</dbReference>
<evidence type="ECO:0000256" key="10">
    <source>
        <dbReference type="ARBA" id="ARBA00022763"/>
    </source>
</evidence>
<keyword evidence="6 16" id="KW-0808">Transferase</keyword>
<evidence type="ECO:0000256" key="16">
    <source>
        <dbReference type="HAMAP-Rule" id="MF_01113"/>
    </source>
</evidence>
<dbReference type="GO" id="GO:0042276">
    <property type="term" value="P:error-prone translesion synthesis"/>
    <property type="evidence" value="ECO:0007669"/>
    <property type="project" value="TreeGrafter"/>
</dbReference>
<dbReference type="GO" id="GO:0003887">
    <property type="term" value="F:DNA-directed DNA polymerase activity"/>
    <property type="evidence" value="ECO:0007669"/>
    <property type="project" value="UniProtKB-UniRule"/>
</dbReference>
<evidence type="ECO:0000256" key="13">
    <source>
        <dbReference type="ARBA" id="ARBA00023125"/>
    </source>
</evidence>
<evidence type="ECO:0000256" key="8">
    <source>
        <dbReference type="ARBA" id="ARBA00022705"/>
    </source>
</evidence>
<dbReference type="AlphaFoldDB" id="A0A1G5UXW8"/>
<dbReference type="GO" id="GO:0009432">
    <property type="term" value="P:SOS response"/>
    <property type="evidence" value="ECO:0007669"/>
    <property type="project" value="TreeGrafter"/>
</dbReference>
<dbReference type="EC" id="2.7.7.7" evidence="16"/>
<evidence type="ECO:0000256" key="9">
    <source>
        <dbReference type="ARBA" id="ARBA00022723"/>
    </source>
</evidence>
<dbReference type="Pfam" id="PF11798">
    <property type="entry name" value="IMS_HHH"/>
    <property type="match status" value="1"/>
</dbReference>
<evidence type="ECO:0000256" key="6">
    <source>
        <dbReference type="ARBA" id="ARBA00022679"/>
    </source>
</evidence>
<dbReference type="GO" id="GO:0006281">
    <property type="term" value="P:DNA repair"/>
    <property type="evidence" value="ECO:0007669"/>
    <property type="project" value="UniProtKB-UniRule"/>
</dbReference>
<sequence>MHVDMDAFYASVEQRDHPEWRGKPVIVGGKGKRSVAATASYEARAYGVHSAMSISEAKRRCPDGIFVEPRFGVYHAVSDEIHAIMLHYADAIEPIALDEAFMDISGMGSQYRTLGAIGRAIKAEIREKTGLVASVGIAPNKFLAKMASDMGKPDGLFIIPYGRERAVLAPLPVRKLWGVGPVTARRLQQMGFETIGDMQNAPVSQLRKVLGNQAVLFHQLALGIDSRPVEAEREVKSIGDESTMEEDIFDREDIERQIALHSDVVARRLRKKGLSGQAVTLKIRFASFRTLTRSMTLSEPTRLAEDIEKAARILLQRIPLSEGVRLVGVTASRLVEGEGMMNLFSESRDRKGKAAAVVDALQEQFGERAIRRGLWVEQELKEKEKKSEKTVISPIMK</sequence>
<keyword evidence="8 16" id="KW-0235">DNA replication</keyword>
<name>A0A1G5UXW8_9FIRM</name>
<dbReference type="Gene3D" id="3.30.1490.100">
    <property type="entry name" value="DNA polymerase, Y-family, little finger domain"/>
    <property type="match status" value="1"/>
</dbReference>
<dbReference type="Pfam" id="PF11799">
    <property type="entry name" value="IMS_C"/>
    <property type="match status" value="1"/>
</dbReference>
<evidence type="ECO:0000256" key="15">
    <source>
        <dbReference type="ARBA" id="ARBA00049244"/>
    </source>
</evidence>
<feature type="domain" description="UmuC" evidence="17">
    <location>
        <begin position="1"/>
        <end position="180"/>
    </location>
</feature>
<dbReference type="STRING" id="209880.SAMN02910343_00236"/>
<dbReference type="InterPro" id="IPR001126">
    <property type="entry name" value="UmuC"/>
</dbReference>
<dbReference type="GO" id="GO:0005829">
    <property type="term" value="C:cytosol"/>
    <property type="evidence" value="ECO:0007669"/>
    <property type="project" value="TreeGrafter"/>
</dbReference>
<comment type="cofactor">
    <cofactor evidence="16">
        <name>Mg(2+)</name>
        <dbReference type="ChEBI" id="CHEBI:18420"/>
    </cofactor>
    <text evidence="16">Binds 2 magnesium ions per subunit.</text>
</comment>
<dbReference type="Gene3D" id="1.10.150.20">
    <property type="entry name" value="5' to 3' exonuclease, C-terminal subdomain"/>
    <property type="match status" value="1"/>
</dbReference>
<comment type="catalytic activity">
    <reaction evidence="15 16">
        <text>DNA(n) + a 2'-deoxyribonucleoside 5'-triphosphate = DNA(n+1) + diphosphate</text>
        <dbReference type="Rhea" id="RHEA:22508"/>
        <dbReference type="Rhea" id="RHEA-COMP:17339"/>
        <dbReference type="Rhea" id="RHEA-COMP:17340"/>
        <dbReference type="ChEBI" id="CHEBI:33019"/>
        <dbReference type="ChEBI" id="CHEBI:61560"/>
        <dbReference type="ChEBI" id="CHEBI:173112"/>
        <dbReference type="EC" id="2.7.7.7"/>
    </reaction>
</comment>
<evidence type="ECO:0000256" key="11">
    <source>
        <dbReference type="ARBA" id="ARBA00022842"/>
    </source>
</evidence>
<dbReference type="Proteomes" id="UP000199689">
    <property type="component" value="Unassembled WGS sequence"/>
</dbReference>
<dbReference type="GO" id="GO:0006261">
    <property type="term" value="P:DNA-templated DNA replication"/>
    <property type="evidence" value="ECO:0007669"/>
    <property type="project" value="UniProtKB-UniRule"/>
</dbReference>
<dbReference type="PANTHER" id="PTHR11076:SF33">
    <property type="entry name" value="DNA POLYMERASE KAPPA"/>
    <property type="match status" value="1"/>
</dbReference>
<dbReference type="InterPro" id="IPR043128">
    <property type="entry name" value="Rev_trsase/Diguanyl_cyclase"/>
</dbReference>
<dbReference type="Gene3D" id="3.30.70.270">
    <property type="match status" value="1"/>
</dbReference>
<keyword evidence="5 16" id="KW-0963">Cytoplasm</keyword>
<evidence type="ECO:0000256" key="14">
    <source>
        <dbReference type="ARBA" id="ARBA00023204"/>
    </source>
</evidence>
<comment type="function">
    <text evidence="16">Poorly processive, error-prone DNA polymerase involved in untargeted mutagenesis. Copies undamaged DNA at stalled replication forks, which arise in vivo from mismatched or misaligned primer ends. These misaligned primers can be extended by PolIV. Exhibits no 3'-5' exonuclease (proofreading) activity. May be involved in translesional synthesis, in conjunction with the beta clamp from PolIII.</text>
</comment>
<dbReference type="GO" id="GO:0000287">
    <property type="term" value="F:magnesium ion binding"/>
    <property type="evidence" value="ECO:0007669"/>
    <property type="project" value="UniProtKB-UniRule"/>
</dbReference>
<reference evidence="18 19" key="1">
    <citation type="submission" date="2016-10" db="EMBL/GenBank/DDBJ databases">
        <authorList>
            <person name="de Groot N.N."/>
        </authorList>
    </citation>
    <scope>NUCLEOTIDE SEQUENCE [LARGE SCALE GENOMIC DNA]</scope>
    <source>
        <strain evidence="18 19">DSM 15230</strain>
    </source>
</reference>
<evidence type="ECO:0000256" key="5">
    <source>
        <dbReference type="ARBA" id="ARBA00022490"/>
    </source>
</evidence>
<dbReference type="CDD" id="cd03586">
    <property type="entry name" value="PolY_Pol_IV_kappa"/>
    <property type="match status" value="1"/>
</dbReference>
<dbReference type="PROSITE" id="PS50173">
    <property type="entry name" value="UMUC"/>
    <property type="match status" value="1"/>
</dbReference>
<organism evidence="18 19">
    <name type="scientific">Allisonella histaminiformans</name>
    <dbReference type="NCBI Taxonomy" id="209880"/>
    <lineage>
        <taxon>Bacteria</taxon>
        <taxon>Bacillati</taxon>
        <taxon>Bacillota</taxon>
        <taxon>Negativicutes</taxon>
        <taxon>Veillonellales</taxon>
        <taxon>Veillonellaceae</taxon>
        <taxon>Allisonella</taxon>
    </lineage>
</organism>